<reference evidence="3" key="1">
    <citation type="journal article" date="2014" name="Cell">
        <title>The Architecture of a Scrambled Genome Reveals Massive Levels of Genomic Rearrangement during Development.</title>
        <authorList>
            <person name="Chen X."/>
            <person name="Bracht J.R."/>
            <person name="Goldman A.D."/>
            <person name="Dolzhenko E."/>
            <person name="Clay D.M."/>
            <person name="Swart E.C."/>
            <person name="Perlman D.H."/>
            <person name="Doak T.G."/>
            <person name="Stuart A."/>
            <person name="Amemiya C.T."/>
            <person name="Sebra R.P."/>
            <person name="Landweber L.F."/>
        </authorList>
    </citation>
    <scope>NUCLEOTIDE SEQUENCE [LARGE SCALE GENOMIC DNA]</scope>
    <source>
        <strain evidence="3">JRB310</strain>
    </source>
</reference>
<dbReference type="Proteomes" id="UP000053232">
    <property type="component" value="Unassembled WGS sequence"/>
</dbReference>
<feature type="coiled-coil region" evidence="1">
    <location>
        <begin position="196"/>
        <end position="242"/>
    </location>
</feature>
<protein>
    <submittedName>
        <fullName evidence="2">Uncharacterized protein</fullName>
    </submittedName>
</protein>
<proteinExistence type="predicted"/>
<keyword evidence="1" id="KW-0175">Coiled coil</keyword>
<gene>
    <name evidence="2" type="ORF">OXYTRIMIC_505</name>
</gene>
<accession>A0A073HXB5</accession>
<organism evidence="2 3">
    <name type="scientific">Oxytricha trifallax</name>
    <dbReference type="NCBI Taxonomy" id="1172189"/>
    <lineage>
        <taxon>Eukaryota</taxon>
        <taxon>Sar</taxon>
        <taxon>Alveolata</taxon>
        <taxon>Ciliophora</taxon>
        <taxon>Intramacronucleata</taxon>
        <taxon>Spirotrichea</taxon>
        <taxon>Stichotrichia</taxon>
        <taxon>Sporadotrichida</taxon>
        <taxon>Oxytrichidae</taxon>
        <taxon>Oxytrichinae</taxon>
        <taxon>Oxytricha</taxon>
    </lineage>
</organism>
<name>A0A073HXB5_9SPIT</name>
<comment type="caution">
    <text evidence="2">The sequence shown here is derived from an EMBL/GenBank/DDBJ whole genome shotgun (WGS) entry which is preliminary data.</text>
</comment>
<feature type="coiled-coil region" evidence="1">
    <location>
        <begin position="58"/>
        <end position="85"/>
    </location>
</feature>
<keyword evidence="3" id="KW-1185">Reference proteome</keyword>
<evidence type="ECO:0000313" key="2">
    <source>
        <dbReference type="EMBL" id="KEJ82653.1"/>
    </source>
</evidence>
<evidence type="ECO:0000313" key="3">
    <source>
        <dbReference type="Proteomes" id="UP000053232"/>
    </source>
</evidence>
<dbReference type="EMBL" id="ARYC01008375">
    <property type="protein sequence ID" value="KEJ82653.1"/>
    <property type="molecule type" value="Genomic_DNA"/>
</dbReference>
<sequence>MLTSSENFETESDSTFPELNQIERVISKQFTGLTNDAMAELKQQLFSQVPEILDSKLNEKLNQQNQNNIDQIQNLQDKINQIDIQMIQQLVNEGKDEIQNAFQILVNEIKTLSPTIGIVSQEALANHVRRFTELYNNLKKLIDENQIKYASLKENQSKIDNQICQKQKIIEVQQKNLQLNSKSIIEQVNKICTEHLKQMNNNFDGVNDNMKQLNSRLTTIEKAALKSDLEQFTNQKNQNIEQQRIRQNEQQQQSIKNQHQIPDQQVVQTIQRYNAHNKSVKFVEISGNHFLFDNLTKKFLLIQENNYM</sequence>
<evidence type="ECO:0000256" key="1">
    <source>
        <dbReference type="SAM" id="Coils"/>
    </source>
</evidence>
<dbReference type="AlphaFoldDB" id="A0A073HXB5"/>